<dbReference type="PROSITE" id="PS51257">
    <property type="entry name" value="PROKAR_LIPOPROTEIN"/>
    <property type="match status" value="1"/>
</dbReference>
<dbReference type="PANTHER" id="PTHR34458:SF7">
    <property type="entry name" value="OS07G0674400 PROTEIN"/>
    <property type="match status" value="1"/>
</dbReference>
<dbReference type="EMBL" id="CM008047">
    <property type="protein sequence ID" value="PAN15322.1"/>
    <property type="molecule type" value="Genomic_DNA"/>
</dbReference>
<evidence type="ECO:0008006" key="3">
    <source>
        <dbReference type="Google" id="ProtNLM"/>
    </source>
</evidence>
<evidence type="ECO:0000256" key="1">
    <source>
        <dbReference type="SAM" id="SignalP"/>
    </source>
</evidence>
<dbReference type="Proteomes" id="UP000243499">
    <property type="component" value="Chromosome 2"/>
</dbReference>
<feature type="chain" id="PRO_5015516462" description="Phylloplanin" evidence="1">
    <location>
        <begin position="22"/>
        <end position="148"/>
    </location>
</feature>
<proteinExistence type="predicted"/>
<dbReference type="PANTHER" id="PTHR34458">
    <property type="entry name" value="POLLEN OLE E 1 ALLERGEN AND EXTENSIN FAMILY PROTEIN-RELATED"/>
    <property type="match status" value="1"/>
</dbReference>
<evidence type="ECO:0000313" key="2">
    <source>
        <dbReference type="EMBL" id="PAN15322.1"/>
    </source>
</evidence>
<reference evidence="2" key="1">
    <citation type="submission" date="2018-04" db="EMBL/GenBank/DDBJ databases">
        <title>WGS assembly of Panicum hallii.</title>
        <authorList>
            <person name="Lovell J."/>
            <person name="Jenkins J."/>
            <person name="Lowry D."/>
            <person name="Mamidi S."/>
            <person name="Sreedasyam A."/>
            <person name="Weng X."/>
            <person name="Barry K."/>
            <person name="Bonette J."/>
            <person name="Campitelli B."/>
            <person name="Daum C."/>
            <person name="Gordon S."/>
            <person name="Gould B."/>
            <person name="Lipzen A."/>
            <person name="Macqueen A."/>
            <person name="Palacio-Mejia J."/>
            <person name="Plott C."/>
            <person name="Shakirov E."/>
            <person name="Shu S."/>
            <person name="Yoshinaga Y."/>
            <person name="Zane M."/>
            <person name="Rokhsar D."/>
            <person name="Grimwood J."/>
            <person name="Schmutz J."/>
            <person name="Juenger T."/>
        </authorList>
    </citation>
    <scope>NUCLEOTIDE SEQUENCE [LARGE SCALE GENOMIC DNA]</scope>
    <source>
        <strain evidence="2">FIL2</strain>
    </source>
</reference>
<sequence>MASKAVLLLAAAAVAAACVLATSEARLGKLGRLVITGVVPCNTGSLIDIATSPAFPNADVELRCAGKVVAGATTNTNGSFAMELDMTSALAAFIGGCTLVVDTPLVKCNADLADVGSLVSYLQGPLTRLLGGIFHLFPAGFSFHARRN</sequence>
<dbReference type="InterPro" id="IPR040404">
    <property type="entry name" value="Phylloplanin-like"/>
</dbReference>
<organism evidence="2">
    <name type="scientific">Panicum hallii</name>
    <dbReference type="NCBI Taxonomy" id="206008"/>
    <lineage>
        <taxon>Eukaryota</taxon>
        <taxon>Viridiplantae</taxon>
        <taxon>Streptophyta</taxon>
        <taxon>Embryophyta</taxon>
        <taxon>Tracheophyta</taxon>
        <taxon>Spermatophyta</taxon>
        <taxon>Magnoliopsida</taxon>
        <taxon>Liliopsida</taxon>
        <taxon>Poales</taxon>
        <taxon>Poaceae</taxon>
        <taxon>PACMAD clade</taxon>
        <taxon>Panicoideae</taxon>
        <taxon>Panicodae</taxon>
        <taxon>Paniceae</taxon>
        <taxon>Panicinae</taxon>
        <taxon>Panicum</taxon>
        <taxon>Panicum sect. Panicum</taxon>
    </lineage>
</organism>
<keyword evidence="1" id="KW-0732">Signal</keyword>
<accession>A0A2S3H545</accession>
<dbReference type="AlphaFoldDB" id="A0A2S3H545"/>
<feature type="signal peptide" evidence="1">
    <location>
        <begin position="1"/>
        <end position="21"/>
    </location>
</feature>
<name>A0A2S3H545_9POAL</name>
<gene>
    <name evidence="2" type="ORF">PAHAL_2G480900</name>
</gene>
<protein>
    <recommendedName>
        <fullName evidence="3">Phylloplanin</fullName>
    </recommendedName>
</protein>
<dbReference type="Gramene" id="PAN15322">
    <property type="protein sequence ID" value="PAN15322"/>
    <property type="gene ID" value="PAHAL_2G480900"/>
</dbReference>